<feature type="region of interest" description="Disordered" evidence="5">
    <location>
        <begin position="527"/>
        <end position="549"/>
    </location>
</feature>
<feature type="transmembrane region" description="Helical" evidence="6">
    <location>
        <begin position="292"/>
        <end position="312"/>
    </location>
</feature>
<dbReference type="Pfam" id="PF06664">
    <property type="entry name" value="WLS-like_TM"/>
    <property type="match status" value="1"/>
</dbReference>
<keyword evidence="3 6" id="KW-1133">Transmembrane helix</keyword>
<accession>A0A834VBP2</accession>
<feature type="transmembrane region" description="Helical" evidence="6">
    <location>
        <begin position="408"/>
        <end position="429"/>
    </location>
</feature>
<dbReference type="PANTHER" id="PTHR31918">
    <property type="entry name" value="TRANSMEMBRANE PROTEIN 181"/>
    <property type="match status" value="1"/>
</dbReference>
<feature type="transmembrane region" description="Helical" evidence="6">
    <location>
        <begin position="265"/>
        <end position="286"/>
    </location>
</feature>
<dbReference type="EMBL" id="WVUK01000064">
    <property type="protein sequence ID" value="KAF7489690.1"/>
    <property type="molecule type" value="Genomic_DNA"/>
</dbReference>
<dbReference type="EnsemblMetazoa" id="SSS_8432s_mrna">
    <property type="protein sequence ID" value="KAF7489690.1"/>
    <property type="gene ID" value="SSS_8432"/>
</dbReference>
<dbReference type="OrthoDB" id="28186at2759"/>
<dbReference type="PANTHER" id="PTHR31918:SF1">
    <property type="entry name" value="TRANSMEMBRANE PROTEIN 181"/>
    <property type="match status" value="1"/>
</dbReference>
<feature type="transmembrane region" description="Helical" evidence="6">
    <location>
        <begin position="47"/>
        <end position="68"/>
    </location>
</feature>
<dbReference type="GO" id="GO:0015643">
    <property type="term" value="F:toxic substance binding"/>
    <property type="evidence" value="ECO:0007669"/>
    <property type="project" value="InterPro"/>
</dbReference>
<evidence type="ECO:0000259" key="8">
    <source>
        <dbReference type="Pfam" id="PF21885"/>
    </source>
</evidence>
<dbReference type="InterPro" id="IPR047843">
    <property type="entry name" value="WLS-like_TM"/>
</dbReference>
<evidence type="ECO:0000256" key="2">
    <source>
        <dbReference type="ARBA" id="ARBA00022692"/>
    </source>
</evidence>
<proteinExistence type="predicted"/>
<evidence type="ECO:0000256" key="6">
    <source>
        <dbReference type="SAM" id="Phobius"/>
    </source>
</evidence>
<evidence type="ECO:0000259" key="7">
    <source>
        <dbReference type="Pfam" id="PF06664"/>
    </source>
</evidence>
<evidence type="ECO:0000313" key="11">
    <source>
        <dbReference type="Proteomes" id="UP000070412"/>
    </source>
</evidence>
<feature type="transmembrane region" description="Helical" evidence="6">
    <location>
        <begin position="449"/>
        <end position="476"/>
    </location>
</feature>
<gene>
    <name evidence="9" type="ORF">SSS_8432</name>
</gene>
<feature type="transmembrane region" description="Helical" evidence="6">
    <location>
        <begin position="324"/>
        <end position="346"/>
    </location>
</feature>
<evidence type="ECO:0000313" key="10">
    <source>
        <dbReference type="EnsemblMetazoa" id="KAF7489690.1"/>
    </source>
</evidence>
<evidence type="ECO:0000313" key="9">
    <source>
        <dbReference type="EMBL" id="KAF7489690.1"/>
    </source>
</evidence>
<dbReference type="InterPro" id="IPR040416">
    <property type="entry name" value="TMEM181"/>
</dbReference>
<reference evidence="10" key="3">
    <citation type="submission" date="2022-06" db="UniProtKB">
        <authorList>
            <consortium name="EnsemblMetazoa"/>
        </authorList>
    </citation>
    <scope>IDENTIFICATION</scope>
</reference>
<feature type="compositionally biased region" description="Basic residues" evidence="5">
    <location>
        <begin position="531"/>
        <end position="545"/>
    </location>
</feature>
<dbReference type="InterPro" id="IPR054077">
    <property type="entry name" value="TMEM181_GOLD"/>
</dbReference>
<feature type="domain" description="TMEM181 GOLD" evidence="8">
    <location>
        <begin position="100"/>
        <end position="215"/>
    </location>
</feature>
<reference evidence="11" key="1">
    <citation type="journal article" date="2020" name="PLoS Negl. Trop. Dis.">
        <title>High-quality nuclear genome for Sarcoptes scabiei-A critical resource for a neglected parasite.</title>
        <authorList>
            <person name="Korhonen P.K."/>
            <person name="Gasser R.B."/>
            <person name="Ma G."/>
            <person name="Wang T."/>
            <person name="Stroehlein A.J."/>
            <person name="Young N.D."/>
            <person name="Ang C.S."/>
            <person name="Fernando D.D."/>
            <person name="Lu H.C."/>
            <person name="Taylor S."/>
            <person name="Reynolds S.L."/>
            <person name="Mofiz E."/>
            <person name="Najaraj S.H."/>
            <person name="Gowda H."/>
            <person name="Madugundu A."/>
            <person name="Renuse S."/>
            <person name="Holt D."/>
            <person name="Pandey A."/>
            <person name="Papenfuss A.T."/>
            <person name="Fischer K."/>
        </authorList>
    </citation>
    <scope>NUCLEOTIDE SEQUENCE [LARGE SCALE GENOMIC DNA]</scope>
</reference>
<evidence type="ECO:0000256" key="4">
    <source>
        <dbReference type="ARBA" id="ARBA00023136"/>
    </source>
</evidence>
<feature type="domain" description="Wntless-like transmembrane" evidence="7">
    <location>
        <begin position="217"/>
        <end position="479"/>
    </location>
</feature>
<feature type="transmembrane region" description="Helical" evidence="6">
    <location>
        <begin position="225"/>
        <end position="244"/>
    </location>
</feature>
<keyword evidence="2 6" id="KW-0812">Transmembrane</keyword>
<feature type="transmembrane region" description="Helical" evidence="6">
    <location>
        <begin position="372"/>
        <end position="396"/>
    </location>
</feature>
<dbReference type="GO" id="GO:0016020">
    <property type="term" value="C:membrane"/>
    <property type="evidence" value="ECO:0007669"/>
    <property type="project" value="UniProtKB-SubCell"/>
</dbReference>
<dbReference type="Proteomes" id="UP000070412">
    <property type="component" value="Unassembled WGS sequence"/>
</dbReference>
<protein>
    <submittedName>
        <fullName evidence="9">Transmembrane protein</fullName>
    </submittedName>
</protein>
<evidence type="ECO:0000256" key="1">
    <source>
        <dbReference type="ARBA" id="ARBA00004141"/>
    </source>
</evidence>
<sequence length="598" mass="70643">MSFLYKAHLQFNDLFSQFNRFIGPMYYHDRCERTLQMYVYIMHKREVLLSLSALLSAYVLLLFIGLAGPNVERIDRISAKQMIIDSNIAENYTSHLLSYGPFVVTTSALSTYSQQLSLFIIFSLRNEENSEAFHKEFDIFINLDGLRSTNSNKSLVSNGHLRSTLFCAGRKCQPIRALHLIKIEFQHYRINLTFNRLESVNEKYSIEDIQFEFRSVNVSFTNLSIWFRFFFLMITFIVLCFYMNHLYRFPLIDWSMEQKWTAAQLIILILSNNPFYPIQFLLGSHFPYLLEIWLHTTLQTMIMFFWLCFFHGIRRVNRPVSRFYAGKVLIVGTIWLSVSLTMSWSLKNQISNPIFDEINAYKHSAFLQFLQLSFYISFVLYFCYLIILTIAAFTELHSLPYFDVRLKLQTFLMIFVITISILTILLSSYDNEESNLISLIPFLKLLPFTHFASSSATFLSIFSLTNIYICCCAYYYRPSLNRSNEFQIIRDNPTLSMINDSDEEILYGSDTDELLRIQQRTDCHYPDQNYHRHNHHQTKHHHQRQHSQNDRDLIMIDSNNYQDEFVSNLIDTRDEDNDEEIYIDNAVAVVDDDDDDED</sequence>
<dbReference type="AlphaFoldDB" id="A0A834VBP2"/>
<keyword evidence="11" id="KW-1185">Reference proteome</keyword>
<name>A0A834VBP2_SARSC</name>
<reference evidence="9" key="2">
    <citation type="submission" date="2020-01" db="EMBL/GenBank/DDBJ databases">
        <authorList>
            <person name="Korhonen P.K.K."/>
            <person name="Guangxu M.G."/>
            <person name="Wang T.W."/>
            <person name="Stroehlein A.J.S."/>
            <person name="Young N.D."/>
            <person name="Ang C.-S.A."/>
            <person name="Fernando D.W.F."/>
            <person name="Lu H.L."/>
            <person name="Taylor S.T."/>
            <person name="Ehtesham M.E.M."/>
            <person name="Najaraj S.H.N."/>
            <person name="Harsha G.H.G."/>
            <person name="Madugundu A.M."/>
            <person name="Renuse S.R."/>
            <person name="Holt D.H."/>
            <person name="Pandey A.P."/>
            <person name="Papenfuss A.P."/>
            <person name="Gasser R.B.G."/>
            <person name="Fischer K.F."/>
        </authorList>
    </citation>
    <scope>NUCLEOTIDE SEQUENCE</scope>
    <source>
        <strain evidence="9">SSS_KF_BRIS2020</strain>
    </source>
</reference>
<evidence type="ECO:0000256" key="5">
    <source>
        <dbReference type="SAM" id="MobiDB-lite"/>
    </source>
</evidence>
<organism evidence="9">
    <name type="scientific">Sarcoptes scabiei</name>
    <name type="common">Itch mite</name>
    <name type="synonym">Acarus scabiei</name>
    <dbReference type="NCBI Taxonomy" id="52283"/>
    <lineage>
        <taxon>Eukaryota</taxon>
        <taxon>Metazoa</taxon>
        <taxon>Ecdysozoa</taxon>
        <taxon>Arthropoda</taxon>
        <taxon>Chelicerata</taxon>
        <taxon>Arachnida</taxon>
        <taxon>Acari</taxon>
        <taxon>Acariformes</taxon>
        <taxon>Sarcoptiformes</taxon>
        <taxon>Astigmata</taxon>
        <taxon>Psoroptidia</taxon>
        <taxon>Sarcoptoidea</taxon>
        <taxon>Sarcoptidae</taxon>
        <taxon>Sarcoptinae</taxon>
        <taxon>Sarcoptes</taxon>
    </lineage>
</organism>
<dbReference type="Pfam" id="PF21885">
    <property type="entry name" value="TMEM181_GOLD"/>
    <property type="match status" value="1"/>
</dbReference>
<keyword evidence="4 6" id="KW-0472">Membrane</keyword>
<comment type="subcellular location">
    <subcellularLocation>
        <location evidence="1">Membrane</location>
        <topology evidence="1">Multi-pass membrane protein</topology>
    </subcellularLocation>
</comment>
<evidence type="ECO:0000256" key="3">
    <source>
        <dbReference type="ARBA" id="ARBA00022989"/>
    </source>
</evidence>